<evidence type="ECO:0000313" key="16">
    <source>
        <dbReference type="Proteomes" id="UP000177565"/>
    </source>
</evidence>
<dbReference type="Gene3D" id="3.20.70.20">
    <property type="match status" value="2"/>
</dbReference>
<evidence type="ECO:0000256" key="13">
    <source>
        <dbReference type="PROSITE-ProRule" id="PRU00492"/>
    </source>
</evidence>
<evidence type="ECO:0000256" key="2">
    <source>
        <dbReference type="ARBA" id="ARBA00005654"/>
    </source>
</evidence>
<evidence type="ECO:0000256" key="9">
    <source>
        <dbReference type="ARBA" id="ARBA00023157"/>
    </source>
</evidence>
<evidence type="ECO:0000256" key="3">
    <source>
        <dbReference type="ARBA" id="ARBA00012275"/>
    </source>
</evidence>
<keyword evidence="9" id="KW-1015">Disulfide bond</keyword>
<evidence type="ECO:0000256" key="4">
    <source>
        <dbReference type="ARBA" id="ARBA00022628"/>
    </source>
</evidence>
<keyword evidence="6 13" id="KW-0547">Nucleotide-binding</keyword>
<accession>A0A1G2MSZ6</accession>
<evidence type="ECO:0000256" key="12">
    <source>
        <dbReference type="ARBA" id="ARBA00048987"/>
    </source>
</evidence>
<dbReference type="InterPro" id="IPR054158">
    <property type="entry name" value="RNR-II_ins_dom"/>
</dbReference>
<reference evidence="15 16" key="1">
    <citation type="journal article" date="2016" name="Nat. Commun.">
        <title>Thousands of microbial genomes shed light on interconnected biogeochemical processes in an aquifer system.</title>
        <authorList>
            <person name="Anantharaman K."/>
            <person name="Brown C.T."/>
            <person name="Hug L.A."/>
            <person name="Sharon I."/>
            <person name="Castelle C.J."/>
            <person name="Probst A.J."/>
            <person name="Thomas B.C."/>
            <person name="Singh A."/>
            <person name="Wilkins M.J."/>
            <person name="Karaoz U."/>
            <person name="Brodie E.L."/>
            <person name="Williams K.H."/>
            <person name="Hubbard S.S."/>
            <person name="Banfield J.F."/>
        </authorList>
    </citation>
    <scope>NUCLEOTIDE SEQUENCE [LARGE SCALE GENOMIC DNA]</scope>
</reference>
<dbReference type="Pfam" id="PF03477">
    <property type="entry name" value="ATP-cone"/>
    <property type="match status" value="1"/>
</dbReference>
<dbReference type="PANTHER" id="PTHR43371:SF1">
    <property type="entry name" value="RIBONUCLEOSIDE-DIPHOSPHATE REDUCTASE"/>
    <property type="match status" value="1"/>
</dbReference>
<evidence type="ECO:0000256" key="7">
    <source>
        <dbReference type="ARBA" id="ARBA00022840"/>
    </source>
</evidence>
<dbReference type="AlphaFoldDB" id="A0A1G2MSZ6"/>
<dbReference type="PANTHER" id="PTHR43371">
    <property type="entry name" value="VITAMIN B12-DEPENDENT RIBONUCLEOTIDE REDUCTASE"/>
    <property type="match status" value="1"/>
</dbReference>
<evidence type="ECO:0000256" key="6">
    <source>
        <dbReference type="ARBA" id="ARBA00022741"/>
    </source>
</evidence>
<dbReference type="InterPro" id="IPR040763">
    <property type="entry name" value="RNR_alpha_hel"/>
</dbReference>
<dbReference type="GO" id="GO:0004748">
    <property type="term" value="F:ribonucleoside-diphosphate reductase activity, thioredoxin disulfide as acceptor"/>
    <property type="evidence" value="ECO:0007669"/>
    <property type="project" value="TreeGrafter"/>
</dbReference>
<dbReference type="GO" id="GO:0006260">
    <property type="term" value="P:DNA replication"/>
    <property type="evidence" value="ECO:0007669"/>
    <property type="project" value="UniProtKB-KW"/>
</dbReference>
<evidence type="ECO:0000256" key="1">
    <source>
        <dbReference type="ARBA" id="ARBA00001922"/>
    </source>
</evidence>
<dbReference type="Proteomes" id="UP000177565">
    <property type="component" value="Unassembled WGS sequence"/>
</dbReference>
<dbReference type="Pfam" id="PF21995">
    <property type="entry name" value="RNR-II_ins_dom"/>
    <property type="match status" value="1"/>
</dbReference>
<keyword evidence="5" id="KW-0235">DNA replication</keyword>
<dbReference type="InterPro" id="IPR050862">
    <property type="entry name" value="RdRp_reductase_class-2"/>
</dbReference>
<evidence type="ECO:0000256" key="8">
    <source>
        <dbReference type="ARBA" id="ARBA00023002"/>
    </source>
</evidence>
<evidence type="ECO:0000256" key="11">
    <source>
        <dbReference type="ARBA" id="ARBA00023285"/>
    </source>
</evidence>
<keyword evidence="11" id="KW-0170">Cobalt</keyword>
<proteinExistence type="inferred from homology"/>
<evidence type="ECO:0000256" key="10">
    <source>
        <dbReference type="ARBA" id="ARBA00023284"/>
    </source>
</evidence>
<evidence type="ECO:0000256" key="5">
    <source>
        <dbReference type="ARBA" id="ARBA00022705"/>
    </source>
</evidence>
<keyword evidence="7 13" id="KW-0067">ATP-binding</keyword>
<protein>
    <recommendedName>
        <fullName evidence="3">ribonucleoside-triphosphate reductase (thioredoxin)</fullName>
        <ecNumber evidence="3">1.17.4.2</ecNumber>
    </recommendedName>
</protein>
<organism evidence="15 16">
    <name type="scientific">Candidatus Taylorbacteria bacterium RIFCSPHIGHO2_02_FULL_46_13</name>
    <dbReference type="NCBI Taxonomy" id="1802312"/>
    <lineage>
        <taxon>Bacteria</taxon>
        <taxon>Candidatus Tayloriibacteriota</taxon>
    </lineage>
</organism>
<keyword evidence="4" id="KW-0846">Cobalamin</keyword>
<sequence length="769" mass="86830">MISKRISSTKSSVLSIQKRDGTIVLFDIQKITNAIAKAMRATNEGESKEAALVAKTVCAEVISIKKKHKNFIPTVEGVQDSVEKELILSEYVKTAKAYILYRQERSRLRTRGIRVPAKVRRLAAESKKFFRNPLGEFVYYRSYSRWITEEKRRETWIETVDRYVGFMRENLGEKLTEDEYAEIKNGILQQESMPSMRLLQFAGTAVRATDVCAYNCSYIAPENFQDLAEIMYISMCGTGAGWSVESQNVGKFPQIELQTGKQLPLYAIPDNKEGWADALAFGMKTWALGSDVEFDYSHLRPAGARLKTMGGKSSGPEPLKRLLVFTREKMLTRQGKRLRNIDVHDIICMIGDCVVAGGVRRSAMISLSDLDDADIRDAKKGAFYITEPQRTLANNSAVYIQKPSNHEFFEEWIALMKSGSGERGIFNRGSLASTLPERRIKVLKEYKGYFDSSGTTIIGSIGTNPCGEIVLQSKQFCNLSEVVARAQDTEQSLLKKIRLATILGTYQASLTHFPYLSKEWKEHCEKERLLGVSITGQWDCEIVRNPNVLEKLKAEAIKINRMYAKRFGINASTCITCVKPSGTLSQTVDCSSGMHPRHAPYYIRRIRISATDALFKMLKDQGVPYHPEVGQSAENASTYVLEFPVKAPEGSIYKNDLTALDQLEHWKTVKTHYTEHNPSVTVSVGDTEWIEVANWIYKNWDLVGGLSFLPRDNHVYQLAPYQAIDEMTYRALSERLANIDYSKIITYEKTDELDIKKELACVAGVCEIA</sequence>
<dbReference type="SUPFAM" id="SSF51998">
    <property type="entry name" value="PFL-like glycyl radical enzymes"/>
    <property type="match status" value="1"/>
</dbReference>
<dbReference type="PROSITE" id="PS51161">
    <property type="entry name" value="ATP_CONE"/>
    <property type="match status" value="1"/>
</dbReference>
<gene>
    <name evidence="15" type="ORF">A3C06_04310</name>
</gene>
<keyword evidence="10" id="KW-0676">Redox-active center</keyword>
<name>A0A1G2MSZ6_9BACT</name>
<dbReference type="EMBL" id="MHRQ01000013">
    <property type="protein sequence ID" value="OHA26965.1"/>
    <property type="molecule type" value="Genomic_DNA"/>
</dbReference>
<dbReference type="Pfam" id="PF17975">
    <property type="entry name" value="RNR_Alpha"/>
    <property type="match status" value="1"/>
</dbReference>
<dbReference type="EC" id="1.17.4.2" evidence="3"/>
<dbReference type="InterPro" id="IPR005144">
    <property type="entry name" value="ATP-cone_dom"/>
</dbReference>
<keyword evidence="8" id="KW-0560">Oxidoreductase</keyword>
<dbReference type="STRING" id="1802312.A3C06_04310"/>
<feature type="domain" description="ATP-cone" evidence="14">
    <location>
        <begin position="14"/>
        <end position="109"/>
    </location>
</feature>
<comment type="similarity">
    <text evidence="2">Belongs to the class II ribonucleoside-triphosphate reductase family.</text>
</comment>
<evidence type="ECO:0000313" key="15">
    <source>
        <dbReference type="EMBL" id="OHA26965.1"/>
    </source>
</evidence>
<comment type="catalytic activity">
    <reaction evidence="12">
        <text>a 2'-deoxyribonucleoside 5'-triphosphate + [thioredoxin]-disulfide + H2O = a ribonucleoside 5'-triphosphate + [thioredoxin]-dithiol</text>
        <dbReference type="Rhea" id="RHEA:12701"/>
        <dbReference type="Rhea" id="RHEA-COMP:10698"/>
        <dbReference type="Rhea" id="RHEA-COMP:10700"/>
        <dbReference type="ChEBI" id="CHEBI:15377"/>
        <dbReference type="ChEBI" id="CHEBI:29950"/>
        <dbReference type="ChEBI" id="CHEBI:50058"/>
        <dbReference type="ChEBI" id="CHEBI:61557"/>
        <dbReference type="ChEBI" id="CHEBI:61560"/>
        <dbReference type="EC" id="1.17.4.2"/>
    </reaction>
</comment>
<evidence type="ECO:0000259" key="14">
    <source>
        <dbReference type="PROSITE" id="PS51161"/>
    </source>
</evidence>
<dbReference type="GO" id="GO:0005524">
    <property type="term" value="F:ATP binding"/>
    <property type="evidence" value="ECO:0007669"/>
    <property type="project" value="UniProtKB-UniRule"/>
</dbReference>
<dbReference type="Gene3D" id="3.90.1390.10">
    <property type="entry name" value="b-12 dependent (class ii) ribonucleotide reductase, chain A, domain 3"/>
    <property type="match status" value="1"/>
</dbReference>
<dbReference type="GO" id="GO:0031419">
    <property type="term" value="F:cobalamin binding"/>
    <property type="evidence" value="ECO:0007669"/>
    <property type="project" value="UniProtKB-KW"/>
</dbReference>
<comment type="cofactor">
    <cofactor evidence="1">
        <name>adenosylcob(III)alamin</name>
        <dbReference type="ChEBI" id="CHEBI:18408"/>
    </cofactor>
</comment>
<comment type="caution">
    <text evidence="15">The sequence shown here is derived from an EMBL/GenBank/DDBJ whole genome shotgun (WGS) entry which is preliminary data.</text>
</comment>
<dbReference type="GO" id="GO:0008998">
    <property type="term" value="F:ribonucleoside-triphosphate reductase (thioredoxin) activity"/>
    <property type="evidence" value="ECO:0007669"/>
    <property type="project" value="UniProtKB-EC"/>
</dbReference>